<evidence type="ECO:0000256" key="6">
    <source>
        <dbReference type="ARBA" id="ARBA00023004"/>
    </source>
</evidence>
<protein>
    <recommendedName>
        <fullName evidence="11">Cytochrome P450</fullName>
    </recommendedName>
</protein>
<dbReference type="CDD" id="cd20628">
    <property type="entry name" value="CYP4"/>
    <property type="match status" value="1"/>
</dbReference>
<dbReference type="PRINTS" id="PR00385">
    <property type="entry name" value="P450"/>
</dbReference>
<dbReference type="SUPFAM" id="SSF48264">
    <property type="entry name" value="Cytochrome P450"/>
    <property type="match status" value="1"/>
</dbReference>
<dbReference type="EMBL" id="OU892288">
    <property type="protein sequence ID" value="CAG9762996.1"/>
    <property type="molecule type" value="Genomic_DNA"/>
</dbReference>
<keyword evidence="6 8" id="KW-0408">Iron</keyword>
<sequence>MYFWLTPILVFALLGLLVRLYIIYTHLNGFPVPPFVPILGHLHYYLDPHNSLSYLTSNLIKHGGVIRQFIGPRKPSLAIGNKEFLQFMCTNNKYVCKAKYYDFMKSWLGEGLITSDGPKWLARRKALTASFTQTSVLKSFVQTFEEKGDILVTILGKLQNRNINIHPIMKRFTLDIIYETAMGLKLDSQSTTKDSAYAKAIETICTSIQERMFSYLKQFQFFYQFTETCEKERRGLAIVDWALHKIIEKKRESKEKTDQHKSMLDLLLEIDIDGKVLSIDDIREEINTFLFAGYDTSSSAMSLALYQIAQNPEIQEKLYQEQLDIFKDELKPQVTYDKLQEMVYLEMVIKETLRMHTIVPCIGKKITKDLIYDGKLLPENLNFNVCIHAFHHNPAYFPEPEKFLPERFANKTNIKKFTYMPFGVKPRQCLGKNFAMLEMKSALSKLVRNFTFTQVPGHQLKLVPKLVLFSTSGIGVRLKKRHILKM</sequence>
<dbReference type="AlphaFoldDB" id="A0A9N9QFT7"/>
<dbReference type="InterPro" id="IPR002401">
    <property type="entry name" value="Cyt_P450_E_grp-I"/>
</dbReference>
<keyword evidence="10" id="KW-1185">Reference proteome</keyword>
<dbReference type="Pfam" id="PF00067">
    <property type="entry name" value="p450"/>
    <property type="match status" value="1"/>
</dbReference>
<keyword evidence="4 8" id="KW-0479">Metal-binding</keyword>
<reference evidence="9" key="1">
    <citation type="submission" date="2022-01" db="EMBL/GenBank/DDBJ databases">
        <authorList>
            <person name="King R."/>
        </authorList>
    </citation>
    <scope>NUCLEOTIDE SEQUENCE</scope>
</reference>
<evidence type="ECO:0000256" key="3">
    <source>
        <dbReference type="ARBA" id="ARBA00022617"/>
    </source>
</evidence>
<dbReference type="GO" id="GO:0020037">
    <property type="term" value="F:heme binding"/>
    <property type="evidence" value="ECO:0007669"/>
    <property type="project" value="InterPro"/>
</dbReference>
<evidence type="ECO:0000256" key="5">
    <source>
        <dbReference type="ARBA" id="ARBA00023002"/>
    </source>
</evidence>
<name>A0A9N9QFT7_9CUCU</name>
<evidence type="ECO:0000313" key="9">
    <source>
        <dbReference type="EMBL" id="CAG9762996.1"/>
    </source>
</evidence>
<dbReference type="GO" id="GO:0016705">
    <property type="term" value="F:oxidoreductase activity, acting on paired donors, with incorporation or reduction of molecular oxygen"/>
    <property type="evidence" value="ECO:0007669"/>
    <property type="project" value="InterPro"/>
</dbReference>
<dbReference type="Proteomes" id="UP001152799">
    <property type="component" value="Chromosome 12"/>
</dbReference>
<dbReference type="PANTHER" id="PTHR24291">
    <property type="entry name" value="CYTOCHROME P450 FAMILY 4"/>
    <property type="match status" value="1"/>
</dbReference>
<dbReference type="Gene3D" id="1.10.630.10">
    <property type="entry name" value="Cytochrome P450"/>
    <property type="match status" value="1"/>
</dbReference>
<evidence type="ECO:0000256" key="8">
    <source>
        <dbReference type="PIRSR" id="PIRSR602401-1"/>
    </source>
</evidence>
<dbReference type="InterPro" id="IPR036396">
    <property type="entry name" value="Cyt_P450_sf"/>
</dbReference>
<evidence type="ECO:0008006" key="11">
    <source>
        <dbReference type="Google" id="ProtNLM"/>
    </source>
</evidence>
<gene>
    <name evidence="9" type="ORF">CEUTPL_LOCUS3667</name>
</gene>
<evidence type="ECO:0000256" key="2">
    <source>
        <dbReference type="ARBA" id="ARBA00010617"/>
    </source>
</evidence>
<keyword evidence="5" id="KW-0560">Oxidoreductase</keyword>
<dbReference type="PRINTS" id="PR00463">
    <property type="entry name" value="EP450I"/>
</dbReference>
<dbReference type="GO" id="GO:0005506">
    <property type="term" value="F:iron ion binding"/>
    <property type="evidence" value="ECO:0007669"/>
    <property type="project" value="InterPro"/>
</dbReference>
<dbReference type="GO" id="GO:0004497">
    <property type="term" value="F:monooxygenase activity"/>
    <property type="evidence" value="ECO:0007669"/>
    <property type="project" value="UniProtKB-KW"/>
</dbReference>
<evidence type="ECO:0000256" key="4">
    <source>
        <dbReference type="ARBA" id="ARBA00022723"/>
    </source>
</evidence>
<evidence type="ECO:0000256" key="1">
    <source>
        <dbReference type="ARBA" id="ARBA00001971"/>
    </source>
</evidence>
<dbReference type="PANTHER" id="PTHR24291:SF187">
    <property type="entry name" value="CYTOCHROME P450 4AE1-RELATED"/>
    <property type="match status" value="1"/>
</dbReference>
<dbReference type="InterPro" id="IPR050196">
    <property type="entry name" value="Cytochrome_P450_Monoox"/>
</dbReference>
<organism evidence="9 10">
    <name type="scientific">Ceutorhynchus assimilis</name>
    <name type="common">cabbage seed weevil</name>
    <dbReference type="NCBI Taxonomy" id="467358"/>
    <lineage>
        <taxon>Eukaryota</taxon>
        <taxon>Metazoa</taxon>
        <taxon>Ecdysozoa</taxon>
        <taxon>Arthropoda</taxon>
        <taxon>Hexapoda</taxon>
        <taxon>Insecta</taxon>
        <taxon>Pterygota</taxon>
        <taxon>Neoptera</taxon>
        <taxon>Endopterygota</taxon>
        <taxon>Coleoptera</taxon>
        <taxon>Polyphaga</taxon>
        <taxon>Cucujiformia</taxon>
        <taxon>Curculionidae</taxon>
        <taxon>Ceutorhynchinae</taxon>
        <taxon>Ceutorhynchus</taxon>
    </lineage>
</organism>
<evidence type="ECO:0000313" key="10">
    <source>
        <dbReference type="Proteomes" id="UP001152799"/>
    </source>
</evidence>
<evidence type="ECO:0000256" key="7">
    <source>
        <dbReference type="ARBA" id="ARBA00023033"/>
    </source>
</evidence>
<feature type="binding site" description="axial binding residue" evidence="8">
    <location>
        <position position="429"/>
    </location>
    <ligand>
        <name>heme</name>
        <dbReference type="ChEBI" id="CHEBI:30413"/>
    </ligand>
    <ligandPart>
        <name>Fe</name>
        <dbReference type="ChEBI" id="CHEBI:18248"/>
    </ligandPart>
</feature>
<dbReference type="OrthoDB" id="1470350at2759"/>
<proteinExistence type="inferred from homology"/>
<comment type="cofactor">
    <cofactor evidence="1 8">
        <name>heme</name>
        <dbReference type="ChEBI" id="CHEBI:30413"/>
    </cofactor>
</comment>
<keyword evidence="3 8" id="KW-0349">Heme</keyword>
<comment type="similarity">
    <text evidence="2">Belongs to the cytochrome P450 family.</text>
</comment>
<dbReference type="InterPro" id="IPR001128">
    <property type="entry name" value="Cyt_P450"/>
</dbReference>
<keyword evidence="7" id="KW-0503">Monooxygenase</keyword>
<accession>A0A9N9QFT7</accession>